<dbReference type="Pfam" id="PF13519">
    <property type="entry name" value="VWA_2"/>
    <property type="match status" value="1"/>
</dbReference>
<evidence type="ECO:0000313" key="2">
    <source>
        <dbReference type="EMBL" id="HGB24456.1"/>
    </source>
</evidence>
<dbReference type="PROSITE" id="PS50234">
    <property type="entry name" value="VWFA"/>
    <property type="match status" value="1"/>
</dbReference>
<feature type="domain" description="VWFA" evidence="1">
    <location>
        <begin position="19"/>
        <end position="188"/>
    </location>
</feature>
<gene>
    <name evidence="2" type="ORF">ENV88_00030</name>
</gene>
<reference evidence="2" key="1">
    <citation type="journal article" date="2020" name="mSystems">
        <title>Genome- and Community-Level Interaction Insights into Carbon Utilization and Element Cycling Functions of Hydrothermarchaeota in Hydrothermal Sediment.</title>
        <authorList>
            <person name="Zhou Z."/>
            <person name="Liu Y."/>
            <person name="Xu W."/>
            <person name="Pan J."/>
            <person name="Luo Z.H."/>
            <person name="Li M."/>
        </authorList>
    </citation>
    <scope>NUCLEOTIDE SEQUENCE [LARGE SCALE GENOMIC DNA]</scope>
    <source>
        <strain evidence="2">SpSt-8</strain>
    </source>
</reference>
<dbReference type="SMART" id="SM00327">
    <property type="entry name" value="VWA"/>
    <property type="match status" value="1"/>
</dbReference>
<dbReference type="InterPro" id="IPR002035">
    <property type="entry name" value="VWF_A"/>
</dbReference>
<dbReference type="SUPFAM" id="SSF53300">
    <property type="entry name" value="vWA-like"/>
    <property type="match status" value="1"/>
</dbReference>
<name>A0A7C3SKB9_THEPE</name>
<comment type="caution">
    <text evidence="2">The sequence shown here is derived from an EMBL/GenBank/DDBJ whole genome shotgun (WGS) entry which is preliminary data.</text>
</comment>
<dbReference type="EMBL" id="DTIB01000002">
    <property type="protein sequence ID" value="HGB24456.1"/>
    <property type="molecule type" value="Genomic_DNA"/>
</dbReference>
<proteinExistence type="predicted"/>
<protein>
    <submittedName>
        <fullName evidence="2">VWA domain-containing protein</fullName>
    </submittedName>
</protein>
<evidence type="ECO:0000259" key="1">
    <source>
        <dbReference type="PROSITE" id="PS50234"/>
    </source>
</evidence>
<sequence length="234" mass="24046">MSVEVPFERAHLLNMTSVLHVVVLDVSRSMLEVDVPPNRCEAAKSFAAGYLGSASPADMAVLVNFSQTAGLSKVVPAREAASLVSNLTCGGRYSAVGDALAAALSVVRASGVPASVLLLTDGGWNYGSDPLEIAPSFKELGAALVVVRVGSDPRGAALLPSVAERAGGRYYELDAVSASIAAEVARATEEEGRYAALSARGLAKVDVVEREPLPAEALLLLAFAAAAALLRDGL</sequence>
<accession>A0A7C3SKB9</accession>
<dbReference type="Gene3D" id="3.40.50.410">
    <property type="entry name" value="von Willebrand factor, type A domain"/>
    <property type="match status" value="1"/>
</dbReference>
<organism evidence="2">
    <name type="scientific">Thermofilum pendens</name>
    <dbReference type="NCBI Taxonomy" id="2269"/>
    <lineage>
        <taxon>Archaea</taxon>
        <taxon>Thermoproteota</taxon>
        <taxon>Thermoprotei</taxon>
        <taxon>Thermofilales</taxon>
        <taxon>Thermofilaceae</taxon>
        <taxon>Thermofilum</taxon>
    </lineage>
</organism>
<dbReference type="InterPro" id="IPR036465">
    <property type="entry name" value="vWFA_dom_sf"/>
</dbReference>
<dbReference type="AlphaFoldDB" id="A0A7C3SKB9"/>